<sequence length="159" mass="17963">MKPIQFIQKSLLLVAALLTLSIACTAQSKEQQETAKTEILHINANYMREHIYDFEAHPDTFVYKGDKPAIIDFYADWCRPCRQLAPKLQKVADQYADQLVVYKVNVDENPQLAALFGVQSIPMVLFVPLDDLPYQSLGDLPMDHIEGLLGKIGVKTDNQ</sequence>
<dbReference type="PROSITE" id="PS51352">
    <property type="entry name" value="THIOREDOXIN_2"/>
    <property type="match status" value="1"/>
</dbReference>
<proteinExistence type="predicted"/>
<dbReference type="EMBL" id="CP002689">
    <property type="protein sequence ID" value="AEE12082.1"/>
    <property type="molecule type" value="Genomic_DNA"/>
</dbReference>
<dbReference type="RefSeq" id="WP_013759785.1">
    <property type="nucleotide sequence ID" value="NC_015501.1"/>
</dbReference>
<dbReference type="InterPro" id="IPR013766">
    <property type="entry name" value="Thioredoxin_domain"/>
</dbReference>
<dbReference type="PROSITE" id="PS51257">
    <property type="entry name" value="PROKAR_LIPOPROTEIN"/>
    <property type="match status" value="1"/>
</dbReference>
<dbReference type="CDD" id="cd02947">
    <property type="entry name" value="TRX_family"/>
    <property type="match status" value="1"/>
</dbReference>
<feature type="chain" id="PRO_5003309917" evidence="1">
    <location>
        <begin position="27"/>
        <end position="159"/>
    </location>
</feature>
<gene>
    <name evidence="3" type="ordered locus">Poras_0128</name>
</gene>
<protein>
    <submittedName>
        <fullName evidence="3">Thioredoxin domain-containing protein</fullName>
    </submittedName>
</protein>
<evidence type="ECO:0000256" key="1">
    <source>
        <dbReference type="SAM" id="SignalP"/>
    </source>
</evidence>
<dbReference type="Pfam" id="PF00085">
    <property type="entry name" value="Thioredoxin"/>
    <property type="match status" value="1"/>
</dbReference>
<reference evidence="4" key="1">
    <citation type="submission" date="2011-04" db="EMBL/GenBank/DDBJ databases">
        <title>The complete genome of Porphyromonas asaccharolytica DSM 20707.</title>
        <authorList>
            <person name="Lucas S."/>
            <person name="Han J."/>
            <person name="Lapidus A."/>
            <person name="Bruce D."/>
            <person name="Goodwin L."/>
            <person name="Pitluck S."/>
            <person name="Peters L."/>
            <person name="Kyrpides N."/>
            <person name="Mavromatis K."/>
            <person name="Ivanova N."/>
            <person name="Ovchinnikova G."/>
            <person name="Pagani I."/>
            <person name="Lu M."/>
            <person name="Detter J.C."/>
            <person name="Tapia R."/>
            <person name="Han C."/>
            <person name="Land M."/>
            <person name="Hauser L."/>
            <person name="Markowitz V."/>
            <person name="Cheng J.-F."/>
            <person name="Hugenholtz P."/>
            <person name="Woyke T."/>
            <person name="Wu D."/>
            <person name="Gronow S."/>
            <person name="Wellnitz S."/>
            <person name="Brambilla E."/>
            <person name="Klenk H.-P."/>
            <person name="Eisen J.A."/>
        </authorList>
    </citation>
    <scope>NUCLEOTIDE SEQUENCE [LARGE SCALE GENOMIC DNA]</scope>
    <source>
        <strain evidence="4">ATCC 25260 / DSM 20707 / VPI 4198</strain>
    </source>
</reference>
<dbReference type="AlphaFoldDB" id="F4KLH5"/>
<evidence type="ECO:0000313" key="3">
    <source>
        <dbReference type="EMBL" id="AEE12082.1"/>
    </source>
</evidence>
<dbReference type="KEGG" id="pah:Poras_0128"/>
<dbReference type="STRING" id="879243.Poras_0128"/>
<dbReference type="InterPro" id="IPR036249">
    <property type="entry name" value="Thioredoxin-like_sf"/>
</dbReference>
<keyword evidence="1" id="KW-0732">Signal</keyword>
<dbReference type="GO" id="GO:0045454">
    <property type="term" value="P:cell redox homeostasis"/>
    <property type="evidence" value="ECO:0007669"/>
    <property type="project" value="TreeGrafter"/>
</dbReference>
<dbReference type="GO" id="GO:0015035">
    <property type="term" value="F:protein-disulfide reductase activity"/>
    <property type="evidence" value="ECO:0007669"/>
    <property type="project" value="TreeGrafter"/>
</dbReference>
<feature type="signal peptide" evidence="1">
    <location>
        <begin position="1"/>
        <end position="26"/>
    </location>
</feature>
<dbReference type="Gene3D" id="3.40.30.10">
    <property type="entry name" value="Glutaredoxin"/>
    <property type="match status" value="1"/>
</dbReference>
<feature type="domain" description="Thioredoxin" evidence="2">
    <location>
        <begin position="20"/>
        <end position="159"/>
    </location>
</feature>
<evidence type="ECO:0000313" key="4">
    <source>
        <dbReference type="Proteomes" id="UP000006545"/>
    </source>
</evidence>
<accession>F4KLH5</accession>
<dbReference type="GO" id="GO:0005829">
    <property type="term" value="C:cytosol"/>
    <property type="evidence" value="ECO:0007669"/>
    <property type="project" value="TreeGrafter"/>
</dbReference>
<evidence type="ECO:0000259" key="2">
    <source>
        <dbReference type="PROSITE" id="PS51352"/>
    </source>
</evidence>
<dbReference type="PANTHER" id="PTHR45663:SF11">
    <property type="entry name" value="GEO12009P1"/>
    <property type="match status" value="1"/>
</dbReference>
<dbReference type="HOGENOM" id="CLU_090389_2_1_10"/>
<dbReference type="Proteomes" id="UP000006545">
    <property type="component" value="Chromosome"/>
</dbReference>
<dbReference type="SUPFAM" id="SSF52833">
    <property type="entry name" value="Thioredoxin-like"/>
    <property type="match status" value="1"/>
</dbReference>
<dbReference type="OrthoDB" id="9790390at2"/>
<name>F4KLH5_PORAD</name>
<organism evidence="3 4">
    <name type="scientific">Porphyromonas asaccharolytica (strain ATCC 25260 / DSM 20707 / BCRC 10618 / CCUG 7834 / JCM 6326 / LMG 13178 / VPI 4198 / B440)</name>
    <name type="common">Bacteroides asaccharolyticus</name>
    <dbReference type="NCBI Taxonomy" id="879243"/>
    <lineage>
        <taxon>Bacteria</taxon>
        <taxon>Pseudomonadati</taxon>
        <taxon>Bacteroidota</taxon>
        <taxon>Bacteroidia</taxon>
        <taxon>Bacteroidales</taxon>
        <taxon>Porphyromonadaceae</taxon>
        <taxon>Porphyromonas</taxon>
    </lineage>
</organism>
<dbReference type="PANTHER" id="PTHR45663">
    <property type="entry name" value="GEO12009P1"/>
    <property type="match status" value="1"/>
</dbReference>
<keyword evidence="4" id="KW-1185">Reference proteome</keyword>
<dbReference type="eggNOG" id="COG3118">
    <property type="taxonomic scope" value="Bacteria"/>
</dbReference>
<dbReference type="PRINTS" id="PR00421">
    <property type="entry name" value="THIOREDOXIN"/>
</dbReference>